<protein>
    <recommendedName>
        <fullName evidence="11">COX assembly mitochondrial protein</fullName>
    </recommendedName>
</protein>
<dbReference type="InterPro" id="IPR016680">
    <property type="entry name" value="NDUFA8"/>
</dbReference>
<name>F1LE98_ASCSU</name>
<dbReference type="Pfam" id="PF08583">
    <property type="entry name" value="Cmc1"/>
    <property type="match status" value="1"/>
</dbReference>
<dbReference type="AlphaFoldDB" id="F1LE98"/>
<dbReference type="EMBL" id="JI180317">
    <property type="protein sequence ID" value="ADY48452.1"/>
    <property type="molecule type" value="mRNA"/>
</dbReference>
<keyword evidence="7" id="KW-0677">Repeat</keyword>
<evidence type="ECO:0000256" key="2">
    <source>
        <dbReference type="ARBA" id="ARBA00004173"/>
    </source>
</evidence>
<comment type="similarity">
    <text evidence="3 11">Belongs to the CMC family.</text>
</comment>
<proteinExistence type="evidence at transcript level"/>
<evidence type="ECO:0000256" key="7">
    <source>
        <dbReference type="ARBA" id="ARBA00022737"/>
    </source>
</evidence>
<dbReference type="PANTHER" id="PTHR13344:SF0">
    <property type="entry name" value="NADH DEHYDROGENASE [UBIQUINONE] 1 ALPHA SUBCOMPLEX SUBUNIT 8"/>
    <property type="match status" value="1"/>
</dbReference>
<dbReference type="GO" id="GO:0006120">
    <property type="term" value="P:mitochondrial electron transport, NADH to ubiquinone"/>
    <property type="evidence" value="ECO:0007669"/>
    <property type="project" value="InterPro"/>
</dbReference>
<keyword evidence="10" id="KW-1015">Disulfide bond</keyword>
<reference evidence="12" key="1">
    <citation type="journal article" date="2011" name="Genome Res.">
        <title>Deep small RNA sequencing from the nematode Ascaris reveals conservation, functional diversification, and novel developmental profiles.</title>
        <authorList>
            <person name="Wang J."/>
            <person name="Czech B."/>
            <person name="Crunk A."/>
            <person name="Wallace A."/>
            <person name="Mitreva M."/>
            <person name="Hannon G.J."/>
            <person name="Davis R.E."/>
        </authorList>
    </citation>
    <scope>NUCLEOTIDE SEQUENCE</scope>
</reference>
<sequence length="199" mass="23301">MLRSRRSVARACCVRVMALTNDTPMPDDSELIVPHEIKLSTPYLKAVAPYMHRACEDEIREFMLRRSELEDPRKTLKEGAAVTACGIKFLQSLKKTCSSEVERYANCIDRGSSKLFVSKCRAEQRFVDACIEEKLKIERPKIGYFSKIHVHESKHPKPELRMRDYKAEAAKVLAELPEDYHLRNDYRRFNDWRVNFFEN</sequence>
<keyword evidence="9 11" id="KW-0496">Mitochondrion</keyword>
<evidence type="ECO:0000256" key="4">
    <source>
        <dbReference type="ARBA" id="ARBA00010705"/>
    </source>
</evidence>
<comment type="subcellular location">
    <subcellularLocation>
        <location evidence="2 11">Mitochondrion</location>
    </subcellularLocation>
</comment>
<evidence type="ECO:0000256" key="1">
    <source>
        <dbReference type="ARBA" id="ARBA00003195"/>
    </source>
</evidence>
<organism evidence="12">
    <name type="scientific">Ascaris suum</name>
    <name type="common">Pig roundworm</name>
    <name type="synonym">Ascaris lumbricoides</name>
    <dbReference type="NCBI Taxonomy" id="6253"/>
    <lineage>
        <taxon>Eukaryota</taxon>
        <taxon>Metazoa</taxon>
        <taxon>Ecdysozoa</taxon>
        <taxon>Nematoda</taxon>
        <taxon>Chromadorea</taxon>
        <taxon>Rhabditida</taxon>
        <taxon>Spirurina</taxon>
        <taxon>Ascaridomorpha</taxon>
        <taxon>Ascaridoidea</taxon>
        <taxon>Ascarididae</taxon>
        <taxon>Ascaris</taxon>
    </lineage>
</organism>
<dbReference type="GO" id="GO:0005739">
    <property type="term" value="C:mitochondrion"/>
    <property type="evidence" value="ECO:0007669"/>
    <property type="project" value="UniProtKB-SubCell"/>
</dbReference>
<keyword evidence="5" id="KW-0813">Transport</keyword>
<keyword evidence="6" id="KW-0679">Respiratory chain</keyword>
<accession>F1LE98</accession>
<keyword evidence="12" id="KW-0830">Ubiquinone</keyword>
<evidence type="ECO:0000256" key="3">
    <source>
        <dbReference type="ARBA" id="ARBA00007347"/>
    </source>
</evidence>
<keyword evidence="8" id="KW-0249">Electron transport</keyword>
<dbReference type="PANTHER" id="PTHR13344">
    <property type="entry name" value="NADH-UBIQUINONE OXIDOREDUCTASE"/>
    <property type="match status" value="1"/>
</dbReference>
<evidence type="ECO:0000256" key="11">
    <source>
        <dbReference type="RuleBase" id="RU364104"/>
    </source>
</evidence>
<evidence type="ECO:0000256" key="10">
    <source>
        <dbReference type="ARBA" id="ARBA00023157"/>
    </source>
</evidence>
<comment type="function">
    <text evidence="1">Accessory subunit of the mitochondrial membrane respiratory chain NADH dehydrogenase (Complex I), that is believed not to be involved in catalysis. Complex I functions in the transfer of electrons from NADH to the respiratory chain. The immediate electron acceptor for the enzyme is believed to be ubiquinone.</text>
</comment>
<evidence type="ECO:0000256" key="5">
    <source>
        <dbReference type="ARBA" id="ARBA00022448"/>
    </source>
</evidence>
<evidence type="ECO:0000313" key="12">
    <source>
        <dbReference type="EMBL" id="ADY48452.1"/>
    </source>
</evidence>
<dbReference type="InterPro" id="IPR013892">
    <property type="entry name" value="Cyt_c_biogenesis_Cmc1-like"/>
</dbReference>
<evidence type="ECO:0000256" key="6">
    <source>
        <dbReference type="ARBA" id="ARBA00022660"/>
    </source>
</evidence>
<evidence type="ECO:0000256" key="9">
    <source>
        <dbReference type="ARBA" id="ARBA00023128"/>
    </source>
</evidence>
<comment type="similarity">
    <text evidence="4">Belongs to the complex I NDUFA8 subunit family.</text>
</comment>
<evidence type="ECO:0000256" key="8">
    <source>
        <dbReference type="ARBA" id="ARBA00022982"/>
    </source>
</evidence>